<dbReference type="PANTHER" id="PTHR36445">
    <property type="entry name" value="GTP CYCLOHYDROLASE MPTA"/>
    <property type="match status" value="1"/>
</dbReference>
<evidence type="ECO:0000256" key="1">
    <source>
        <dbReference type="ARBA" id="ARBA00022801"/>
    </source>
</evidence>
<gene>
    <name evidence="2" type="primary">folE2</name>
    <name evidence="3" type="ORF">H9962_02045</name>
</gene>
<comment type="function">
    <text evidence="2">Converts GTP to 7,8-dihydroneopterin triphosphate.</text>
</comment>
<dbReference type="GO" id="GO:0046654">
    <property type="term" value="P:tetrahydrofolate biosynthetic process"/>
    <property type="evidence" value="ECO:0007669"/>
    <property type="project" value="UniProtKB-UniRule"/>
</dbReference>
<dbReference type="Proteomes" id="UP000824225">
    <property type="component" value="Unassembled WGS sequence"/>
</dbReference>
<reference evidence="3" key="1">
    <citation type="journal article" date="2021" name="PeerJ">
        <title>Extensive microbial diversity within the chicken gut microbiome revealed by metagenomics and culture.</title>
        <authorList>
            <person name="Gilroy R."/>
            <person name="Ravi A."/>
            <person name="Getino M."/>
            <person name="Pursley I."/>
            <person name="Horton D.L."/>
            <person name="Alikhan N.F."/>
            <person name="Baker D."/>
            <person name="Gharbi K."/>
            <person name="Hall N."/>
            <person name="Watson M."/>
            <person name="Adriaenssens E.M."/>
            <person name="Foster-Nyarko E."/>
            <person name="Jarju S."/>
            <person name="Secka A."/>
            <person name="Antonio M."/>
            <person name="Oren A."/>
            <person name="Chaudhuri R.R."/>
            <person name="La Ragione R."/>
            <person name="Hildebrand F."/>
            <person name="Pallen M.J."/>
        </authorList>
    </citation>
    <scope>NUCLEOTIDE SEQUENCE</scope>
    <source>
        <strain evidence="3">CHK186-16707</strain>
    </source>
</reference>
<keyword evidence="1 2" id="KW-0378">Hydrolase</keyword>
<comment type="catalytic activity">
    <reaction evidence="2">
        <text>GTP + H2O = 7,8-dihydroneopterin 3'-triphosphate + formate + H(+)</text>
        <dbReference type="Rhea" id="RHEA:17473"/>
        <dbReference type="ChEBI" id="CHEBI:15377"/>
        <dbReference type="ChEBI" id="CHEBI:15378"/>
        <dbReference type="ChEBI" id="CHEBI:15740"/>
        <dbReference type="ChEBI" id="CHEBI:37565"/>
        <dbReference type="ChEBI" id="CHEBI:58462"/>
        <dbReference type="EC" id="3.5.4.16"/>
    </reaction>
</comment>
<sequence>MIPAFPTDERPLQDVQSRPADLPVDIDRVGITSFRLPLVVRDRDRGRQHTVATVDMGVDLPAAFKGTHMSRFVEALEHWREHSREELDYPSMKRLLEDVRDRLHARKAFITFRFPYFRTKAAPITGSPAPVGYDCRFTGELDGDRLVFLLEMDVPVTTVCPCSKAISRAGAHGQRALVRMAVRMTKFEWMEEFIDLAEESASAPVYSLLKRRDEKAVTEQAYDNAYFVEDVVRNVAARLGEHPHVVWFRVEVESFESIHCHNAFACIERSRAEACPA</sequence>
<dbReference type="AlphaFoldDB" id="A0A9D2HD33"/>
<organism evidence="3 4">
    <name type="scientific">Candidatus Mailhella merdigallinarum</name>
    <dbReference type="NCBI Taxonomy" id="2838658"/>
    <lineage>
        <taxon>Bacteria</taxon>
        <taxon>Pseudomonadati</taxon>
        <taxon>Thermodesulfobacteriota</taxon>
        <taxon>Desulfovibrionia</taxon>
        <taxon>Desulfovibrionales</taxon>
        <taxon>Desulfovibrionaceae</taxon>
        <taxon>Mailhella</taxon>
    </lineage>
</organism>
<dbReference type="NCBIfam" id="NF010200">
    <property type="entry name" value="PRK13674.1-1"/>
    <property type="match status" value="1"/>
</dbReference>
<comment type="pathway">
    <text evidence="2">Cofactor biosynthesis; 7,8-dihydroneopterin triphosphate biosynthesis; 7,8-dihydroneopterin triphosphate from GTP: step 1/1.</text>
</comment>
<reference evidence="3" key="2">
    <citation type="submission" date="2021-04" db="EMBL/GenBank/DDBJ databases">
        <authorList>
            <person name="Gilroy R."/>
        </authorList>
    </citation>
    <scope>NUCLEOTIDE SEQUENCE</scope>
    <source>
        <strain evidence="3">CHK186-16707</strain>
    </source>
</reference>
<evidence type="ECO:0000256" key="2">
    <source>
        <dbReference type="HAMAP-Rule" id="MF_01527"/>
    </source>
</evidence>
<name>A0A9D2HD33_9BACT</name>
<comment type="similarity">
    <text evidence="2">Belongs to the GTP cyclohydrolase IV family.</text>
</comment>
<evidence type="ECO:0000313" key="4">
    <source>
        <dbReference type="Proteomes" id="UP000824225"/>
    </source>
</evidence>
<dbReference type="GO" id="GO:0003934">
    <property type="term" value="F:GTP cyclohydrolase I activity"/>
    <property type="evidence" value="ECO:0007669"/>
    <property type="project" value="UniProtKB-UniRule"/>
</dbReference>
<dbReference type="EC" id="3.5.4.16" evidence="2"/>
<feature type="site" description="May be catalytically important" evidence="2">
    <location>
        <position position="160"/>
    </location>
</feature>
<proteinExistence type="inferred from homology"/>
<dbReference type="InterPro" id="IPR022838">
    <property type="entry name" value="GTP_cyclohydrolase_FolE2"/>
</dbReference>
<dbReference type="InterPro" id="IPR003801">
    <property type="entry name" value="GTP_cyclohydrolase_FolE2/MptA"/>
</dbReference>
<comment type="caution">
    <text evidence="3">The sequence shown here is derived from an EMBL/GenBank/DDBJ whole genome shotgun (WGS) entry which is preliminary data.</text>
</comment>
<dbReference type="HAMAP" id="MF_01527_B">
    <property type="entry name" value="GTP_cyclohydrol_B"/>
    <property type="match status" value="1"/>
</dbReference>
<accession>A0A9D2HD33</accession>
<dbReference type="Gene3D" id="3.10.270.10">
    <property type="entry name" value="Urate Oxidase"/>
    <property type="match status" value="1"/>
</dbReference>
<dbReference type="EMBL" id="DXAN01000003">
    <property type="protein sequence ID" value="HJA07961.1"/>
    <property type="molecule type" value="Genomic_DNA"/>
</dbReference>
<protein>
    <recommendedName>
        <fullName evidence="2">GTP cyclohydrolase FolE2</fullName>
        <ecNumber evidence="2">3.5.4.16</ecNumber>
    </recommendedName>
</protein>
<dbReference type="Pfam" id="PF02649">
    <property type="entry name" value="GCHY-1"/>
    <property type="match status" value="1"/>
</dbReference>
<dbReference type="PANTHER" id="PTHR36445:SF1">
    <property type="entry name" value="GTP CYCLOHYDROLASE MPTA"/>
    <property type="match status" value="1"/>
</dbReference>
<evidence type="ECO:0000313" key="3">
    <source>
        <dbReference type="EMBL" id="HJA07961.1"/>
    </source>
</evidence>